<dbReference type="GO" id="GO:0031410">
    <property type="term" value="C:cytoplasmic vesicle"/>
    <property type="evidence" value="ECO:0007669"/>
    <property type="project" value="TreeGrafter"/>
</dbReference>
<evidence type="ECO:0000313" key="9">
    <source>
        <dbReference type="EMBL" id="KAG7156289.1"/>
    </source>
</evidence>
<keyword evidence="10" id="KW-1185">Reference proteome</keyword>
<feature type="coiled-coil region" evidence="6">
    <location>
        <begin position="528"/>
        <end position="600"/>
    </location>
</feature>
<dbReference type="InterPro" id="IPR024646">
    <property type="entry name" value="Angiomotin_C"/>
</dbReference>
<evidence type="ECO:0000259" key="8">
    <source>
        <dbReference type="Pfam" id="PF12240"/>
    </source>
</evidence>
<sequence length="1453" mass="159412">MEGSRESIVCHDLAMTSQHHDIKSSQQHATPNDNTFFTSHRNTLAHTQGTLYGQSFSGSETDVSTSTENLSPEERYALEHTQRQEPQGQENVGNIANTMANLHLSRASPVVTSGASNVSTVRSNECNASISSSTNTLIIHNSVSDDLLHHRWTPGGYSTPMAARKSMSASLLDGQEGGPPLYNPQIHHLNMESLKLNSPLLNSSVLTSSALDSSSINTNLLSTSLNSSILGSSVLTQKTSVPSYLSQSSIPQSPKLSSRIAMKYQTATDLPDIPSSYLDQSEVLKHLLKCEGKGSGCSDQSASSSNSGINLMTENTGTMMRDLSRAPLLSDLDGTVNYDLLNLPPPPAYPMWRLKESEKQEQQMDLAKQGIEKSHLSRSHPDLTRLNNAKEATSPKELINQSRVVSGQIDYADGPMQEMADILAQENNALKMEVDLYHRKVAKLQRFEMEIIKVHDAHEALVRSSERREQLERLARHKLHAEVKRLTELNADLKDQVDVLSTQIANRPLPTDSSDALRKELNKRDVFIAQLISQNKELIAAKERQEIELTAQRQTLNEQRTHIDILDSALTNAQANVVKLEEELRKKQNLVEQAGQLKRLLVSLQLAADRREQSEKNLRYKLEKEIEQLRLGSKQEGPGSKLSDLRREIREKDEKIMILEGEVTKWEQRYLQESAMRQLAIDAASMPKDAKIAALEKTSQESERHIAQAKSDKLRQLDEIHSMSKKQAEYEARNRELESHVAERDAMIRVLQRRAEEKEALYQKVLMRNSLNTGKSLDGRSNSSNTSMVHSNQASTIHSHSSSGIGGTGAGSSTPGTPRRDEELGCAPPIPPFPSLSHMSMSNSSTKHNAINPYLDLASPSFTSTCIASTSASSTSSVSMGLENQASGRLSGSRDHADEQKRMDSCRGACHSPATLPDLDTLSSDDLLGDVDDGMHGKLRVVCFPGLAHSSSTTGEGTVPQPLLACVEPHPSLLPSPQHPTSDLSYLGLNRGLDCSSLVHAHPHSDAPALSCPPYDPPPSYPLEVTSKVPPPPSRDISSMAAPQSQTQVGHEATLQNVNVRPAGHPRGDPPPYHGRHEVFSQQYGGTGLQPPPVNTTEQLPAPLIPGSPPMNFNRRRGPKMSPSAPNLATDMPVPRPPMCRNPHHPTVACRKCNSVRSSNRQNAAILVRRANSSAGHTYRNSAPLAACQAGLDTDDAPSILARLRREWEMGNIPSFGNNSVPQSLSSHTETQSKPFTSNATARDKQSQNSTVTDSSQEPSKEKQLQKEQSLQQNFTSNEAVKNQQHQNQHTSEKTINNQEQQTQSSILRNSSSDTKSQKQQTLTVLTNTRHEQVTGSKSNLPISTIPLSSQSTNLSQSTSSAKPNLSSRVQNLFSSPLNLSDISNSNTITTDAKNNTVFSVNNKVSSQDQTAKKNDINQLNNNQEGKIELIILEDTDQLKTSKDITKPLQDII</sequence>
<evidence type="ECO:0000313" key="10">
    <source>
        <dbReference type="Proteomes" id="UP000747542"/>
    </source>
</evidence>
<feature type="compositionally biased region" description="Polar residues" evidence="7">
    <location>
        <begin position="772"/>
        <end position="793"/>
    </location>
</feature>
<dbReference type="GO" id="GO:0005886">
    <property type="term" value="C:plasma membrane"/>
    <property type="evidence" value="ECO:0007669"/>
    <property type="project" value="TreeGrafter"/>
</dbReference>
<feature type="coiled-coil region" evidence="6">
    <location>
        <begin position="642"/>
        <end position="740"/>
    </location>
</feature>
<feature type="compositionally biased region" description="Polar residues" evidence="7">
    <location>
        <begin position="1323"/>
        <end position="1347"/>
    </location>
</feature>
<feature type="compositionally biased region" description="Polar residues" evidence="7">
    <location>
        <begin position="1215"/>
        <end position="1254"/>
    </location>
</feature>
<dbReference type="GO" id="GO:0030334">
    <property type="term" value="P:regulation of cell migration"/>
    <property type="evidence" value="ECO:0007669"/>
    <property type="project" value="TreeGrafter"/>
</dbReference>
<dbReference type="GO" id="GO:0005923">
    <property type="term" value="C:bicellular tight junction"/>
    <property type="evidence" value="ECO:0007669"/>
    <property type="project" value="TreeGrafter"/>
</dbReference>
<feature type="compositionally biased region" description="Low complexity" evidence="7">
    <location>
        <begin position="835"/>
        <end position="845"/>
    </location>
</feature>
<accession>A0A8J5MLX9</accession>
<keyword evidence="3" id="KW-0597">Phosphoprotein</keyword>
<dbReference type="InterPro" id="IPR051747">
    <property type="entry name" value="Angiomotin-like"/>
</dbReference>
<protein>
    <submittedName>
        <fullName evidence="9">Angiomotin-like</fullName>
    </submittedName>
</protein>
<feature type="compositionally biased region" description="Polar residues" evidence="7">
    <location>
        <begin position="1274"/>
        <end position="1310"/>
    </location>
</feature>
<dbReference type="EMBL" id="JAHLQT010039184">
    <property type="protein sequence ID" value="KAG7156289.1"/>
    <property type="molecule type" value="Genomic_DNA"/>
</dbReference>
<dbReference type="PRINTS" id="PR01807">
    <property type="entry name" value="ANGIOMOTIN"/>
</dbReference>
<dbReference type="PANTHER" id="PTHR14826:SF14">
    <property type="entry name" value="ANGIOMOTIN_C DOMAIN-CONTAINING PROTEIN"/>
    <property type="match status" value="1"/>
</dbReference>
<comment type="subcellular location">
    <subcellularLocation>
        <location evidence="1">Cell junction</location>
    </subcellularLocation>
</comment>
<dbReference type="GO" id="GO:0030036">
    <property type="term" value="P:actin cytoskeleton organization"/>
    <property type="evidence" value="ECO:0007669"/>
    <property type="project" value="TreeGrafter"/>
</dbReference>
<keyword evidence="5 6" id="KW-0175">Coiled coil</keyword>
<evidence type="ECO:0000256" key="2">
    <source>
        <dbReference type="ARBA" id="ARBA00010300"/>
    </source>
</evidence>
<proteinExistence type="inferred from homology"/>
<evidence type="ECO:0000256" key="6">
    <source>
        <dbReference type="SAM" id="Coils"/>
    </source>
</evidence>
<reference evidence="9" key="1">
    <citation type="journal article" date="2021" name="Sci. Adv.">
        <title>The American lobster genome reveals insights on longevity, neural, and immune adaptations.</title>
        <authorList>
            <person name="Polinski J.M."/>
            <person name="Zimin A.V."/>
            <person name="Clark K.F."/>
            <person name="Kohn A.B."/>
            <person name="Sadowski N."/>
            <person name="Timp W."/>
            <person name="Ptitsyn A."/>
            <person name="Khanna P."/>
            <person name="Romanova D.Y."/>
            <person name="Williams P."/>
            <person name="Greenwood S.J."/>
            <person name="Moroz L.L."/>
            <person name="Walt D.R."/>
            <person name="Bodnar A.G."/>
        </authorList>
    </citation>
    <scope>NUCLEOTIDE SEQUENCE</scope>
    <source>
        <strain evidence="9">GMGI-L3</strain>
    </source>
</reference>
<evidence type="ECO:0000256" key="4">
    <source>
        <dbReference type="ARBA" id="ARBA00022949"/>
    </source>
</evidence>
<feature type="region of interest" description="Disordered" evidence="7">
    <location>
        <begin position="1214"/>
        <end position="1366"/>
    </location>
</feature>
<dbReference type="InterPro" id="IPR009114">
    <property type="entry name" value="Angiomotin"/>
</dbReference>
<keyword evidence="4" id="KW-0965">Cell junction</keyword>
<dbReference type="PANTHER" id="PTHR14826">
    <property type="entry name" value="ANGIOMOTIN"/>
    <property type="match status" value="1"/>
</dbReference>
<evidence type="ECO:0000256" key="7">
    <source>
        <dbReference type="SAM" id="MobiDB-lite"/>
    </source>
</evidence>
<feature type="region of interest" description="Disordered" evidence="7">
    <location>
        <begin position="772"/>
        <end position="845"/>
    </location>
</feature>
<comment type="similarity">
    <text evidence="2">Belongs to the angiomotin family.</text>
</comment>
<name>A0A8J5MLX9_HOMAM</name>
<dbReference type="Proteomes" id="UP000747542">
    <property type="component" value="Unassembled WGS sequence"/>
</dbReference>
<feature type="region of interest" description="Disordered" evidence="7">
    <location>
        <begin position="1108"/>
        <end position="1129"/>
    </location>
</feature>
<feature type="compositionally biased region" description="Low complexity" evidence="7">
    <location>
        <begin position="794"/>
        <end position="803"/>
    </location>
</feature>
<evidence type="ECO:0000256" key="3">
    <source>
        <dbReference type="ARBA" id="ARBA00022553"/>
    </source>
</evidence>
<gene>
    <name evidence="9" type="primary">Amot-L</name>
    <name evidence="9" type="ORF">Hamer_G006010</name>
</gene>
<organism evidence="9 10">
    <name type="scientific">Homarus americanus</name>
    <name type="common">American lobster</name>
    <dbReference type="NCBI Taxonomy" id="6706"/>
    <lineage>
        <taxon>Eukaryota</taxon>
        <taxon>Metazoa</taxon>
        <taxon>Ecdysozoa</taxon>
        <taxon>Arthropoda</taxon>
        <taxon>Crustacea</taxon>
        <taxon>Multicrustacea</taxon>
        <taxon>Malacostraca</taxon>
        <taxon>Eumalacostraca</taxon>
        <taxon>Eucarida</taxon>
        <taxon>Decapoda</taxon>
        <taxon>Pleocyemata</taxon>
        <taxon>Astacidea</taxon>
        <taxon>Nephropoidea</taxon>
        <taxon>Nephropidae</taxon>
        <taxon>Homarus</taxon>
    </lineage>
</organism>
<feature type="coiled-coil region" evidence="6">
    <location>
        <begin position="476"/>
        <end position="503"/>
    </location>
</feature>
<comment type="caution">
    <text evidence="9">The sequence shown here is derived from an EMBL/GenBank/DDBJ whole genome shotgun (WGS) entry which is preliminary data.</text>
</comment>
<dbReference type="Pfam" id="PF12240">
    <property type="entry name" value="Angiomotin_C"/>
    <property type="match status" value="1"/>
</dbReference>
<feature type="domain" description="Angiomotin C-terminal" evidence="8">
    <location>
        <begin position="591"/>
        <end position="779"/>
    </location>
</feature>
<feature type="compositionally biased region" description="Low complexity" evidence="7">
    <location>
        <begin position="1311"/>
        <end position="1322"/>
    </location>
</feature>
<feature type="compositionally biased region" description="Low complexity" evidence="7">
    <location>
        <begin position="1348"/>
        <end position="1361"/>
    </location>
</feature>
<evidence type="ECO:0000256" key="1">
    <source>
        <dbReference type="ARBA" id="ARBA00004282"/>
    </source>
</evidence>
<evidence type="ECO:0000256" key="5">
    <source>
        <dbReference type="ARBA" id="ARBA00023054"/>
    </source>
</evidence>
<feature type="region of interest" description="Disordered" evidence="7">
    <location>
        <begin position="873"/>
        <end position="900"/>
    </location>
</feature>